<dbReference type="AlphaFoldDB" id="A0AAJ1M7R9"/>
<proteinExistence type="predicted"/>
<sequence length="149" mass="16870">MSVDVKIENVSNAESTIVVQIDKQVILWNAVATTKEINKDTADMIFDGPTLAFDNKVVETNYKVNNTVRTIDYQPMLYLLGHRLLKVAIPRPANEAEKKTMVTNLQKQLKDAYPDDYNKLLSVCVLTNSIVQAMFDEEVDEKTIAKLIH</sequence>
<organism evidence="1 2">
    <name type="scientific">Limosilactobacillus mucosae</name>
    <name type="common">Lactobacillus mucosae</name>
    <dbReference type="NCBI Taxonomy" id="97478"/>
    <lineage>
        <taxon>Bacteria</taxon>
        <taxon>Bacillati</taxon>
        <taxon>Bacillota</taxon>
        <taxon>Bacilli</taxon>
        <taxon>Lactobacillales</taxon>
        <taxon>Lactobacillaceae</taxon>
        <taxon>Limosilactobacillus</taxon>
    </lineage>
</organism>
<name>A0AAJ1M7R9_LIMMU</name>
<accession>A0AAJ1M7R9</accession>
<dbReference type="EMBL" id="JAQOND010000008">
    <property type="protein sequence ID" value="MDC2826961.1"/>
    <property type="molecule type" value="Genomic_DNA"/>
</dbReference>
<reference evidence="1" key="1">
    <citation type="submission" date="2023-01" db="EMBL/GenBank/DDBJ databases">
        <title>Genome analysis of 13 Lactobacillus isolated from gut of wild boar.</title>
        <authorList>
            <person name="Papp P."/>
            <person name="Libisch B."/>
            <person name="Nagy T."/>
            <person name="Olasz F."/>
        </authorList>
    </citation>
    <scope>NUCLEOTIDE SEQUENCE</scope>
    <source>
        <strain evidence="1">F108</strain>
    </source>
</reference>
<evidence type="ECO:0000313" key="2">
    <source>
        <dbReference type="Proteomes" id="UP001218021"/>
    </source>
</evidence>
<gene>
    <name evidence="1" type="ORF">PO158_01455</name>
</gene>
<protein>
    <submittedName>
        <fullName evidence="1">Uncharacterized protein</fullName>
    </submittedName>
</protein>
<dbReference type="RefSeq" id="WP_272207603.1">
    <property type="nucleotide sequence ID" value="NZ_JAQONC010000010.1"/>
</dbReference>
<comment type="caution">
    <text evidence="1">The sequence shown here is derived from an EMBL/GenBank/DDBJ whole genome shotgun (WGS) entry which is preliminary data.</text>
</comment>
<evidence type="ECO:0000313" key="1">
    <source>
        <dbReference type="EMBL" id="MDC2826961.1"/>
    </source>
</evidence>
<dbReference type="Proteomes" id="UP001218021">
    <property type="component" value="Unassembled WGS sequence"/>
</dbReference>